<keyword evidence="2" id="KW-0288">FMN</keyword>
<dbReference type="GO" id="GO:0051213">
    <property type="term" value="F:dioxygenase activity"/>
    <property type="evidence" value="ECO:0007669"/>
    <property type="project" value="UniProtKB-KW"/>
</dbReference>
<evidence type="ECO:0000313" key="5">
    <source>
        <dbReference type="Proteomes" id="UP000054092"/>
    </source>
</evidence>
<accession>A0A124FYG9</accession>
<keyword evidence="4" id="KW-0223">Dioxygenase</keyword>
<evidence type="ECO:0000256" key="2">
    <source>
        <dbReference type="ARBA" id="ARBA00022643"/>
    </source>
</evidence>
<dbReference type="CDD" id="cd04730">
    <property type="entry name" value="NPD_like"/>
    <property type="match status" value="1"/>
</dbReference>
<sequence>MTRQGRTLTELLGIKYPIFQGGMAWISDNGLAGAVSNAGGLGIIAGGSLSAEELQTEIRRTKEITSKPFGVNIMLLSQNIEDQIEVVCREKVPVVTTGAGSPSRIIERLKSSGTKVIPVVASTALARRLEKQGADAVIAEGMEAGGHIGKVTTMVLVAAVASVVKIPVIAAGGIADGRGLVAALALGASGIQMGTRFICTTECSAHHNYKERVLSSNELDTVVTGISTGHPVRAFRNKLTRKIEELERQGNGVEAIERVAIGGLKRAAREGDLNFGSLMAGQSSGLIRDIKSVSELLEEIIGEAEEVIEVLGGIKRW</sequence>
<gene>
    <name evidence="4" type="ORF">XD94_0597</name>
</gene>
<evidence type="ECO:0000256" key="3">
    <source>
        <dbReference type="ARBA" id="ARBA00023002"/>
    </source>
</evidence>
<dbReference type="InterPro" id="IPR017569">
    <property type="entry name" value="Enoyl_ACP_red-II_put"/>
</dbReference>
<dbReference type="PATRIC" id="fig|1184387.3.peg.950"/>
<dbReference type="InterPro" id="IPR004136">
    <property type="entry name" value="NMO"/>
</dbReference>
<dbReference type="Proteomes" id="UP000054092">
    <property type="component" value="Unassembled WGS sequence"/>
</dbReference>
<dbReference type="PANTHER" id="PTHR32332">
    <property type="entry name" value="2-NITROPROPANE DIOXYGENASE"/>
    <property type="match status" value="1"/>
</dbReference>
<evidence type="ECO:0000313" key="4">
    <source>
        <dbReference type="EMBL" id="KUK81145.1"/>
    </source>
</evidence>
<organism evidence="4 5">
    <name type="scientific">Mesotoga prima</name>
    <dbReference type="NCBI Taxonomy" id="1184387"/>
    <lineage>
        <taxon>Bacteria</taxon>
        <taxon>Thermotogati</taxon>
        <taxon>Thermotogota</taxon>
        <taxon>Thermotogae</taxon>
        <taxon>Kosmotogales</taxon>
        <taxon>Kosmotogaceae</taxon>
        <taxon>Mesotoga</taxon>
    </lineage>
</organism>
<protein>
    <submittedName>
        <fullName evidence="4">2-nitropropane dioxygenase-like enzyme</fullName>
    </submittedName>
</protein>
<proteinExistence type="predicted"/>
<reference evidence="5" key="1">
    <citation type="journal article" date="2015" name="MBio">
        <title>Genome-Resolved Metagenomic Analysis Reveals Roles for Candidate Phyla and Other Microbial Community Members in Biogeochemical Transformations in Oil Reservoirs.</title>
        <authorList>
            <person name="Hu P."/>
            <person name="Tom L."/>
            <person name="Singh A."/>
            <person name="Thomas B.C."/>
            <person name="Baker B.J."/>
            <person name="Piceno Y.M."/>
            <person name="Andersen G.L."/>
            <person name="Banfield J.F."/>
        </authorList>
    </citation>
    <scope>NUCLEOTIDE SEQUENCE [LARGE SCALE GENOMIC DNA]</scope>
</reference>
<keyword evidence="3" id="KW-0560">Oxidoreductase</keyword>
<dbReference type="EMBL" id="LGGP01000079">
    <property type="protein sequence ID" value="KUK81145.1"/>
    <property type="molecule type" value="Genomic_DNA"/>
</dbReference>
<dbReference type="Pfam" id="PF03060">
    <property type="entry name" value="NMO"/>
    <property type="match status" value="1"/>
</dbReference>
<dbReference type="SUPFAM" id="SSF51412">
    <property type="entry name" value="Inosine monophosphate dehydrogenase (IMPDH)"/>
    <property type="match status" value="1"/>
</dbReference>
<keyword evidence="1" id="KW-0285">Flavoprotein</keyword>
<dbReference type="InterPro" id="IPR013785">
    <property type="entry name" value="Aldolase_TIM"/>
</dbReference>
<name>A0A124FYG9_9BACT</name>
<dbReference type="AlphaFoldDB" id="A0A124FYG9"/>
<dbReference type="PANTHER" id="PTHR32332:SF20">
    <property type="entry name" value="2-NITROPROPANE DIOXYGENASE-LIKE PROTEIN"/>
    <property type="match status" value="1"/>
</dbReference>
<evidence type="ECO:0000256" key="1">
    <source>
        <dbReference type="ARBA" id="ARBA00022630"/>
    </source>
</evidence>
<comment type="caution">
    <text evidence="4">The sequence shown here is derived from an EMBL/GenBank/DDBJ whole genome shotgun (WGS) entry which is preliminary data.</text>
</comment>
<dbReference type="GO" id="GO:0018580">
    <property type="term" value="F:nitronate monooxygenase activity"/>
    <property type="evidence" value="ECO:0007669"/>
    <property type="project" value="InterPro"/>
</dbReference>
<dbReference type="Gene3D" id="3.20.20.70">
    <property type="entry name" value="Aldolase class I"/>
    <property type="match status" value="1"/>
</dbReference>
<dbReference type="NCBIfam" id="TIGR03151">
    <property type="entry name" value="enACPred_II"/>
    <property type="match status" value="1"/>
</dbReference>